<gene>
    <name evidence="1" type="ORF">MEDL_12955</name>
</gene>
<accession>A0A8S3QTE0</accession>
<keyword evidence="2" id="KW-1185">Reference proteome</keyword>
<dbReference type="Proteomes" id="UP000683360">
    <property type="component" value="Unassembled WGS sequence"/>
</dbReference>
<proteinExistence type="predicted"/>
<comment type="caution">
    <text evidence="1">The sequence shown here is derived from an EMBL/GenBank/DDBJ whole genome shotgun (WGS) entry which is preliminary data.</text>
</comment>
<dbReference type="AlphaFoldDB" id="A0A8S3QTE0"/>
<evidence type="ECO:0000313" key="2">
    <source>
        <dbReference type="Proteomes" id="UP000683360"/>
    </source>
</evidence>
<organism evidence="1 2">
    <name type="scientific">Mytilus edulis</name>
    <name type="common">Blue mussel</name>
    <dbReference type="NCBI Taxonomy" id="6550"/>
    <lineage>
        <taxon>Eukaryota</taxon>
        <taxon>Metazoa</taxon>
        <taxon>Spiralia</taxon>
        <taxon>Lophotrochozoa</taxon>
        <taxon>Mollusca</taxon>
        <taxon>Bivalvia</taxon>
        <taxon>Autobranchia</taxon>
        <taxon>Pteriomorphia</taxon>
        <taxon>Mytilida</taxon>
        <taxon>Mytiloidea</taxon>
        <taxon>Mytilidae</taxon>
        <taxon>Mytilinae</taxon>
        <taxon>Mytilus</taxon>
    </lineage>
</organism>
<evidence type="ECO:0000313" key="1">
    <source>
        <dbReference type="EMBL" id="CAG2198154.1"/>
    </source>
</evidence>
<sequence length="196" mass="21892">MATTTKKTHTRKINIEKYGAVKITEWRPKTSLQGLDNTIADGMKGIDNLEKIVLDSLTDLVPRTDIVPLSDENNSVIVVDNSQTAENNQVPDDNTDLNSTVVYERQNSRDSSSGGSSLTSPVSPLAELKVEAVNKVGRRKLLQSRYDLSKETLCQKESENKFNARGCIERKCENCGVDQLKDKILKWFQTNGTKEM</sequence>
<reference evidence="1" key="1">
    <citation type="submission" date="2021-03" db="EMBL/GenBank/DDBJ databases">
        <authorList>
            <person name="Bekaert M."/>
        </authorList>
    </citation>
    <scope>NUCLEOTIDE SEQUENCE</scope>
</reference>
<protein>
    <submittedName>
        <fullName evidence="1">Uncharacterized protein</fullName>
    </submittedName>
</protein>
<name>A0A8S3QTE0_MYTED</name>
<dbReference type="EMBL" id="CAJPWZ010000669">
    <property type="protein sequence ID" value="CAG2198154.1"/>
    <property type="molecule type" value="Genomic_DNA"/>
</dbReference>